<dbReference type="RefSeq" id="WP_048497223.1">
    <property type="nucleotide sequence ID" value="NZ_LFBU01000002.1"/>
</dbReference>
<dbReference type="EMBL" id="LFBU01000002">
    <property type="protein sequence ID" value="KMQ72900.1"/>
    <property type="molecule type" value="Genomic_DNA"/>
</dbReference>
<comment type="subcellular location">
    <subcellularLocation>
        <location evidence="6">Cell membrane</location>
        <topology evidence="6">Multi-pass membrane protein</topology>
    </subcellularLocation>
    <subcellularLocation>
        <location evidence="1">Membrane</location>
    </subcellularLocation>
</comment>
<dbReference type="PANTHER" id="PTHR23427:SF2">
    <property type="entry name" value="SURFEIT LOCUS PROTEIN 1"/>
    <property type="match status" value="1"/>
</dbReference>
<comment type="caution">
    <text evidence="7">The sequence shown here is derived from an EMBL/GenBank/DDBJ whole genome shotgun (WGS) entry which is preliminary data.</text>
</comment>
<feature type="transmembrane region" description="Helical" evidence="6">
    <location>
        <begin position="15"/>
        <end position="34"/>
    </location>
</feature>
<dbReference type="Proteomes" id="UP000036102">
    <property type="component" value="Unassembled WGS sequence"/>
</dbReference>
<dbReference type="OrthoDB" id="9789940at2"/>
<evidence type="ECO:0000256" key="6">
    <source>
        <dbReference type="RuleBase" id="RU363076"/>
    </source>
</evidence>
<keyword evidence="4 6" id="KW-1133">Transmembrane helix</keyword>
<dbReference type="PANTHER" id="PTHR23427">
    <property type="entry name" value="SURFEIT LOCUS PROTEIN"/>
    <property type="match status" value="1"/>
</dbReference>
<protein>
    <recommendedName>
        <fullName evidence="6">SURF1-like protein</fullName>
    </recommendedName>
</protein>
<comment type="similarity">
    <text evidence="2 6">Belongs to the SURF1 family.</text>
</comment>
<evidence type="ECO:0000256" key="4">
    <source>
        <dbReference type="ARBA" id="ARBA00022989"/>
    </source>
</evidence>
<sequence length="245" mass="27457">MSDSQRQRRYWHFDWRLLVFSGVFLPVLISLGIWQLNRAEEKQKLLAQWQQEAVHLEWPDMVAGDLSNGRPVTLTGAYGRPNWLLDNRTRDGVPGYEVLTVFHPLAGPPVVVNRGWVQAPRTRDQLPDVDPPDGVFTVEGRISDYPVPPVLGDQPMATGPWPRRVQSLPPEVARAEVPGLPGRIVRLSGHRQPGAYRADWEPDLMGPQTHYGYAAQWFALAVALTILTVVASYRKTGANNDNDNG</sequence>
<dbReference type="InterPro" id="IPR002994">
    <property type="entry name" value="Surf1/Shy1"/>
</dbReference>
<evidence type="ECO:0000313" key="8">
    <source>
        <dbReference type="Proteomes" id="UP000036102"/>
    </source>
</evidence>
<evidence type="ECO:0000313" key="7">
    <source>
        <dbReference type="EMBL" id="KMQ72900.1"/>
    </source>
</evidence>
<organism evidence="7 8">
    <name type="scientific">Marinobacter subterrani</name>
    <dbReference type="NCBI Taxonomy" id="1658765"/>
    <lineage>
        <taxon>Bacteria</taxon>
        <taxon>Pseudomonadati</taxon>
        <taxon>Pseudomonadota</taxon>
        <taxon>Gammaproteobacteria</taxon>
        <taxon>Pseudomonadales</taxon>
        <taxon>Marinobacteraceae</taxon>
        <taxon>Marinobacter</taxon>
    </lineage>
</organism>
<keyword evidence="3 6" id="KW-0812">Transmembrane</keyword>
<dbReference type="Pfam" id="PF02104">
    <property type="entry name" value="SURF1"/>
    <property type="match status" value="1"/>
</dbReference>
<dbReference type="CDD" id="cd06662">
    <property type="entry name" value="SURF1"/>
    <property type="match status" value="1"/>
</dbReference>
<keyword evidence="8" id="KW-1185">Reference proteome</keyword>
<evidence type="ECO:0000256" key="5">
    <source>
        <dbReference type="ARBA" id="ARBA00023136"/>
    </source>
</evidence>
<dbReference type="InterPro" id="IPR045214">
    <property type="entry name" value="Surf1/Surf4"/>
</dbReference>
<accession>A0A0J7LVG0</accession>
<keyword evidence="6" id="KW-1003">Cell membrane</keyword>
<dbReference type="STRING" id="1658765.Msub_20095"/>
<proteinExistence type="inferred from homology"/>
<feature type="transmembrane region" description="Helical" evidence="6">
    <location>
        <begin position="214"/>
        <end position="233"/>
    </location>
</feature>
<name>A0A0J7LVG0_9GAMM</name>
<gene>
    <name evidence="7" type="ORF">Msub_20095</name>
</gene>
<keyword evidence="5 6" id="KW-0472">Membrane</keyword>
<dbReference type="GO" id="GO:0005886">
    <property type="term" value="C:plasma membrane"/>
    <property type="evidence" value="ECO:0007669"/>
    <property type="project" value="UniProtKB-SubCell"/>
</dbReference>
<evidence type="ECO:0000256" key="2">
    <source>
        <dbReference type="ARBA" id="ARBA00007165"/>
    </source>
</evidence>
<evidence type="ECO:0000256" key="3">
    <source>
        <dbReference type="ARBA" id="ARBA00022692"/>
    </source>
</evidence>
<reference evidence="7 8" key="1">
    <citation type="submission" date="2015-06" db="EMBL/GenBank/DDBJ databases">
        <title>Marinobacter subterrani, a genetically tractable neutrophilic iron-oxidizing strain isolated from the Soudan Iron Mine.</title>
        <authorList>
            <person name="Bonis B.M."/>
            <person name="Gralnick J.A."/>
        </authorList>
    </citation>
    <scope>NUCLEOTIDE SEQUENCE [LARGE SCALE GENOMIC DNA]</scope>
    <source>
        <strain evidence="7 8">JG233</strain>
    </source>
</reference>
<dbReference type="PATRIC" id="fig|1658765.3.peg.3360"/>
<dbReference type="PROSITE" id="PS50895">
    <property type="entry name" value="SURF1"/>
    <property type="match status" value="1"/>
</dbReference>
<dbReference type="AlphaFoldDB" id="A0A0J7LVG0"/>
<evidence type="ECO:0000256" key="1">
    <source>
        <dbReference type="ARBA" id="ARBA00004370"/>
    </source>
</evidence>